<dbReference type="EMBL" id="VIRM01000012">
    <property type="protein sequence ID" value="TQS21315.1"/>
    <property type="molecule type" value="Genomic_DNA"/>
</dbReference>
<dbReference type="InterPro" id="IPR009057">
    <property type="entry name" value="Homeodomain-like_sf"/>
</dbReference>
<evidence type="ECO:0000259" key="6">
    <source>
        <dbReference type="PROSITE" id="PS50977"/>
    </source>
</evidence>
<dbReference type="GO" id="GO:0003700">
    <property type="term" value="F:DNA-binding transcription factor activity"/>
    <property type="evidence" value="ECO:0007669"/>
    <property type="project" value="TreeGrafter"/>
</dbReference>
<dbReference type="Gene3D" id="1.10.357.10">
    <property type="entry name" value="Tetracycline Repressor, domain 2"/>
    <property type="match status" value="1"/>
</dbReference>
<feature type="domain" description="HTH tetR-type" evidence="6">
    <location>
        <begin position="8"/>
        <end position="68"/>
    </location>
</feature>
<dbReference type="Pfam" id="PF00440">
    <property type="entry name" value="TetR_N"/>
    <property type="match status" value="1"/>
</dbReference>
<sequence>MPKQVDHAARREEIAQAALRLCARDGLAGVTIGQVAQEAGVSKGLVQHYFAGKADLLRASAQVLRGEIERQVRDAVRDARGPAETLRCVLLAIVELGATAVVPLLAGHAFVSMAVADPEIRALYRAGGDGVHREIAALVAASGPAGDVDPGAEAHALLGLARGLADGVLLGELGVDDATAIVDHHLRRILPGALTRSGDPSPPGVSG</sequence>
<evidence type="ECO:0000256" key="2">
    <source>
        <dbReference type="ARBA" id="ARBA00023015"/>
    </source>
</evidence>
<dbReference type="AlphaFoldDB" id="A0A544YX37"/>
<keyword evidence="3 5" id="KW-0238">DNA-binding</keyword>
<name>A0A544YX37_9ACTN</name>
<evidence type="ECO:0000313" key="7">
    <source>
        <dbReference type="EMBL" id="TQS21315.1"/>
    </source>
</evidence>
<dbReference type="SUPFAM" id="SSF48498">
    <property type="entry name" value="Tetracyclin repressor-like, C-terminal domain"/>
    <property type="match status" value="1"/>
</dbReference>
<gene>
    <name evidence="7" type="ORF">FLX08_12660</name>
</gene>
<dbReference type="PRINTS" id="PR00455">
    <property type="entry name" value="HTHTETR"/>
</dbReference>
<dbReference type="GO" id="GO:0000976">
    <property type="term" value="F:transcription cis-regulatory region binding"/>
    <property type="evidence" value="ECO:0007669"/>
    <property type="project" value="TreeGrafter"/>
</dbReference>
<proteinExistence type="predicted"/>
<dbReference type="PANTHER" id="PTHR30055">
    <property type="entry name" value="HTH-TYPE TRANSCRIPTIONAL REGULATOR RUTR"/>
    <property type="match status" value="1"/>
</dbReference>
<evidence type="ECO:0000313" key="8">
    <source>
        <dbReference type="Proteomes" id="UP000316541"/>
    </source>
</evidence>
<reference evidence="7 8" key="1">
    <citation type="submission" date="2019-07" db="EMBL/GenBank/DDBJ databases">
        <title>Microbispora hainanensis DSM 45428.</title>
        <authorList>
            <person name="Thawai C."/>
        </authorList>
    </citation>
    <scope>NUCLEOTIDE SEQUENCE [LARGE SCALE GENOMIC DNA]</scope>
    <source>
        <strain evidence="7 8">DSM 45428</strain>
    </source>
</reference>
<dbReference type="RefSeq" id="WP_142619020.1">
    <property type="nucleotide sequence ID" value="NZ_VIRM01000012.1"/>
</dbReference>
<dbReference type="InterPro" id="IPR039538">
    <property type="entry name" value="BetI_C"/>
</dbReference>
<dbReference type="InterPro" id="IPR050109">
    <property type="entry name" value="HTH-type_TetR-like_transc_reg"/>
</dbReference>
<evidence type="ECO:0000256" key="3">
    <source>
        <dbReference type="ARBA" id="ARBA00023125"/>
    </source>
</evidence>
<dbReference type="PANTHER" id="PTHR30055:SF234">
    <property type="entry name" value="HTH-TYPE TRANSCRIPTIONAL REGULATOR BETI"/>
    <property type="match status" value="1"/>
</dbReference>
<evidence type="ECO:0000256" key="5">
    <source>
        <dbReference type="PROSITE-ProRule" id="PRU00335"/>
    </source>
</evidence>
<keyword evidence="2" id="KW-0805">Transcription regulation</keyword>
<accession>A0A544YX37</accession>
<dbReference type="Pfam" id="PF13977">
    <property type="entry name" value="TetR_C_6"/>
    <property type="match status" value="1"/>
</dbReference>
<organism evidence="7 8">
    <name type="scientific">Microbispora hainanensis</name>
    <dbReference type="NCBI Taxonomy" id="568844"/>
    <lineage>
        <taxon>Bacteria</taxon>
        <taxon>Bacillati</taxon>
        <taxon>Actinomycetota</taxon>
        <taxon>Actinomycetes</taxon>
        <taxon>Streptosporangiales</taxon>
        <taxon>Streptosporangiaceae</taxon>
        <taxon>Microbispora</taxon>
    </lineage>
</organism>
<dbReference type="SUPFAM" id="SSF46689">
    <property type="entry name" value="Homeodomain-like"/>
    <property type="match status" value="1"/>
</dbReference>
<feature type="DNA-binding region" description="H-T-H motif" evidence="5">
    <location>
        <begin position="31"/>
        <end position="50"/>
    </location>
</feature>
<dbReference type="InterPro" id="IPR001647">
    <property type="entry name" value="HTH_TetR"/>
</dbReference>
<dbReference type="PROSITE" id="PS50977">
    <property type="entry name" value="HTH_TETR_2"/>
    <property type="match status" value="1"/>
</dbReference>
<keyword evidence="4" id="KW-0804">Transcription</keyword>
<protein>
    <submittedName>
        <fullName evidence="7">TetR family transcriptional regulator</fullName>
    </submittedName>
</protein>
<comment type="caution">
    <text evidence="7">The sequence shown here is derived from an EMBL/GenBank/DDBJ whole genome shotgun (WGS) entry which is preliminary data.</text>
</comment>
<evidence type="ECO:0000256" key="4">
    <source>
        <dbReference type="ARBA" id="ARBA00023163"/>
    </source>
</evidence>
<dbReference type="Proteomes" id="UP000316541">
    <property type="component" value="Unassembled WGS sequence"/>
</dbReference>
<dbReference type="InterPro" id="IPR036271">
    <property type="entry name" value="Tet_transcr_reg_TetR-rel_C_sf"/>
</dbReference>
<keyword evidence="1" id="KW-0678">Repressor</keyword>
<evidence type="ECO:0000256" key="1">
    <source>
        <dbReference type="ARBA" id="ARBA00022491"/>
    </source>
</evidence>